<feature type="active site" description="Charge relay system" evidence="5">
    <location>
        <position position="252"/>
    </location>
</feature>
<comment type="caution">
    <text evidence="7">The sequence shown here is derived from an EMBL/GenBank/DDBJ whole genome shotgun (WGS) entry which is preliminary data.</text>
</comment>
<dbReference type="Gene3D" id="3.40.50.200">
    <property type="entry name" value="Peptidase S8/S53 domain"/>
    <property type="match status" value="1"/>
</dbReference>
<dbReference type="GO" id="GO:0006508">
    <property type="term" value="P:proteolysis"/>
    <property type="evidence" value="ECO:0007669"/>
    <property type="project" value="UniProtKB-KW"/>
</dbReference>
<feature type="active site" description="Charge relay system" evidence="5">
    <location>
        <position position="221"/>
    </location>
</feature>
<dbReference type="OrthoDB" id="5405281at2"/>
<feature type="domain" description="Peptidase S8/S53" evidence="6">
    <location>
        <begin position="215"/>
        <end position="457"/>
    </location>
</feature>
<dbReference type="PRINTS" id="PR00723">
    <property type="entry name" value="SUBTILISIN"/>
</dbReference>
<dbReference type="InterPro" id="IPR050131">
    <property type="entry name" value="Peptidase_S8_subtilisin-like"/>
</dbReference>
<dbReference type="InterPro" id="IPR000209">
    <property type="entry name" value="Peptidase_S8/S53_dom"/>
</dbReference>
<reference evidence="8" key="1">
    <citation type="journal article" date="2014" name="Environ. Microbiol.">
        <title>Comparative genomics of the marine bacterial genus Glaciecola reveals the high degree of genomic diversity and genomic characteristic for cold adaptation.</title>
        <authorList>
            <person name="Qin Q.L."/>
            <person name="Xie B.B."/>
            <person name="Yu Y."/>
            <person name="Shu Y.L."/>
            <person name="Rong J.C."/>
            <person name="Zhang Y.J."/>
            <person name="Zhao D.L."/>
            <person name="Chen X.L."/>
            <person name="Zhang X.Y."/>
            <person name="Chen B."/>
            <person name="Zhou B.C."/>
            <person name="Zhang Y.Z."/>
        </authorList>
    </citation>
    <scope>NUCLEOTIDE SEQUENCE [LARGE SCALE GENOMIC DNA]</scope>
    <source>
        <strain evidence="8">ACAM 615</strain>
    </source>
</reference>
<protein>
    <submittedName>
        <fullName evidence="7">Possible protease</fullName>
    </submittedName>
</protein>
<dbReference type="Proteomes" id="UP000006251">
    <property type="component" value="Unassembled WGS sequence"/>
</dbReference>
<dbReference type="Pfam" id="PF00082">
    <property type="entry name" value="Peptidase_S8"/>
    <property type="match status" value="1"/>
</dbReference>
<evidence type="ECO:0000256" key="4">
    <source>
        <dbReference type="ARBA" id="ARBA00022825"/>
    </source>
</evidence>
<dbReference type="SUPFAM" id="SSF52743">
    <property type="entry name" value="Subtilisin-like"/>
    <property type="match status" value="1"/>
</dbReference>
<dbReference type="PANTHER" id="PTHR43806">
    <property type="entry name" value="PEPTIDASE S8"/>
    <property type="match status" value="1"/>
</dbReference>
<evidence type="ECO:0000256" key="3">
    <source>
        <dbReference type="ARBA" id="ARBA00022801"/>
    </source>
</evidence>
<keyword evidence="2 5" id="KW-0645">Protease</keyword>
<dbReference type="PROSITE" id="PS51892">
    <property type="entry name" value="SUBTILASE"/>
    <property type="match status" value="1"/>
</dbReference>
<proteinExistence type="inferred from homology"/>
<feature type="active site" description="Charge relay system" evidence="5">
    <location>
        <position position="407"/>
    </location>
</feature>
<accession>K6ZJ63</accession>
<evidence type="ECO:0000313" key="7">
    <source>
        <dbReference type="EMBL" id="GAC28923.1"/>
    </source>
</evidence>
<dbReference type="STRING" id="1121922.GCA_000428905_02431"/>
<gene>
    <name evidence="7" type="ORF">GPAL_2062</name>
</gene>
<sequence length="461" mass="49193">MTFIKTTILVLITLITVCISQLASARAIEQSIGSITPIDKIDSVVNTLRLPLNKRLSEQAINDSLMPPIESLVTSPLSALPDALAIGDDILNPAWTEVKVEDNWRAVKNQWIVLADESTKSKLTSLGASIESNRSYDGLKLSLLRFTVPENLDSKQALAVYLSGSVIATLDRNHVYQAQSALNIPPAISQPNNDKQSQAQSNLRRLGASFCADDLRIGMIDSAVDQAHPAFNDAKITAKSFLSGNVKSPLLHGTAVASVLLGKIDNLAPLLKGAHLYSAEVFYRRSDYAQGATLNAMIEAINWLIEEHVKVINMSLAGPDNAILKAVVNAANKQGAFIVAAAGNEGPAAAAVFPAGYQDVIAVSAIDQHQQPYRWSNQGTYIDYSAFGVNVLTAQSQRRTGRESGTSMAAPVVSAALACIVARRQNAAENRSDVLSALAEKAIDLGPTGKDPIFGFGAIQP</sequence>
<evidence type="ECO:0000259" key="6">
    <source>
        <dbReference type="Pfam" id="PF00082"/>
    </source>
</evidence>
<keyword evidence="3 5" id="KW-0378">Hydrolase</keyword>
<dbReference type="InterPro" id="IPR023828">
    <property type="entry name" value="Peptidase_S8_Ser-AS"/>
</dbReference>
<dbReference type="RefSeq" id="WP_006011372.1">
    <property type="nucleotide sequence ID" value="NZ_AUAV01000012.1"/>
</dbReference>
<evidence type="ECO:0000256" key="5">
    <source>
        <dbReference type="PROSITE-ProRule" id="PRU01240"/>
    </source>
</evidence>
<keyword evidence="4 5" id="KW-0720">Serine protease</keyword>
<dbReference type="PROSITE" id="PS00138">
    <property type="entry name" value="SUBTILASE_SER"/>
    <property type="match status" value="1"/>
</dbReference>
<dbReference type="CDD" id="cd05561">
    <property type="entry name" value="Peptidases_S8_4"/>
    <property type="match status" value="1"/>
</dbReference>
<comment type="similarity">
    <text evidence="1 5">Belongs to the peptidase S8 family.</text>
</comment>
<evidence type="ECO:0000256" key="1">
    <source>
        <dbReference type="ARBA" id="ARBA00011073"/>
    </source>
</evidence>
<dbReference type="PANTHER" id="PTHR43806:SF11">
    <property type="entry name" value="CEREVISIN-RELATED"/>
    <property type="match status" value="1"/>
</dbReference>
<dbReference type="EMBL" id="BAEQ01000036">
    <property type="protein sequence ID" value="GAC28923.1"/>
    <property type="molecule type" value="Genomic_DNA"/>
</dbReference>
<dbReference type="GO" id="GO:0004252">
    <property type="term" value="F:serine-type endopeptidase activity"/>
    <property type="evidence" value="ECO:0007669"/>
    <property type="project" value="UniProtKB-UniRule"/>
</dbReference>
<name>K6ZJ63_9ALTE</name>
<dbReference type="AlphaFoldDB" id="K6ZJ63"/>
<dbReference type="InterPro" id="IPR036852">
    <property type="entry name" value="Peptidase_S8/S53_dom_sf"/>
</dbReference>
<evidence type="ECO:0000256" key="2">
    <source>
        <dbReference type="ARBA" id="ARBA00022670"/>
    </source>
</evidence>
<dbReference type="InterPro" id="IPR015500">
    <property type="entry name" value="Peptidase_S8_subtilisin-rel"/>
</dbReference>
<evidence type="ECO:0000313" key="8">
    <source>
        <dbReference type="Proteomes" id="UP000006251"/>
    </source>
</evidence>
<keyword evidence="8" id="KW-1185">Reference proteome</keyword>
<organism evidence="7 8">
    <name type="scientific">Brumicola pallidula DSM 14239 = ACAM 615</name>
    <dbReference type="NCBI Taxonomy" id="1121922"/>
    <lineage>
        <taxon>Bacteria</taxon>
        <taxon>Pseudomonadati</taxon>
        <taxon>Pseudomonadota</taxon>
        <taxon>Gammaproteobacteria</taxon>
        <taxon>Alteromonadales</taxon>
        <taxon>Alteromonadaceae</taxon>
        <taxon>Brumicola</taxon>
    </lineage>
</organism>